<keyword evidence="1" id="KW-0812">Transmembrane</keyword>
<keyword evidence="1" id="KW-1133">Transmembrane helix</keyword>
<protein>
    <recommendedName>
        <fullName evidence="4">DUF1634 domain-containing protein</fullName>
    </recommendedName>
</protein>
<reference evidence="2" key="1">
    <citation type="journal article" name="DNA Res.">
        <title>The physiological potential of anammox bacteria as revealed by their core genome structure.</title>
        <authorList>
            <person name="Okubo T."/>
            <person name="Toyoda A."/>
            <person name="Fukuhara K."/>
            <person name="Uchiyama I."/>
            <person name="Harigaya Y."/>
            <person name="Kuroiwa M."/>
            <person name="Suzuki T."/>
            <person name="Murakami Y."/>
            <person name="Suwa Y."/>
            <person name="Takami H."/>
        </authorList>
    </citation>
    <scope>NUCLEOTIDE SEQUENCE</scope>
    <source>
        <strain evidence="2">317325-3</strain>
    </source>
</reference>
<dbReference type="KEGG" id="ddz:DSYM_08070"/>
<sequence length="142" mass="15362">MADMPDNGKQYASEEQLAYAVWLDWGMKLGFVTLVATFLAYLLGLAAPHVGHEQLAQLWSLPVGEYLKATGGHTGWSWLSLVGRGDYMNFIGIALLSGITIVCYLRILPLFLAAKDRVFTAITVLEVLVLVLAASGVLVAGH</sequence>
<evidence type="ECO:0000256" key="1">
    <source>
        <dbReference type="SAM" id="Phobius"/>
    </source>
</evidence>
<feature type="transmembrane region" description="Helical" evidence="1">
    <location>
        <begin position="87"/>
        <end position="107"/>
    </location>
</feature>
<feature type="transmembrane region" description="Helical" evidence="1">
    <location>
        <begin position="29"/>
        <end position="50"/>
    </location>
</feature>
<organism evidence="2 3">
    <name type="scientific">Candidatus Desulfobacillus denitrificans</name>
    <dbReference type="NCBI Taxonomy" id="2608985"/>
    <lineage>
        <taxon>Bacteria</taxon>
        <taxon>Pseudomonadati</taxon>
        <taxon>Pseudomonadota</taxon>
        <taxon>Betaproteobacteria</taxon>
        <taxon>Candidatus Desulfobacillus</taxon>
    </lineage>
</organism>
<evidence type="ECO:0008006" key="4">
    <source>
        <dbReference type="Google" id="ProtNLM"/>
    </source>
</evidence>
<dbReference type="AlphaFoldDB" id="A0A809R009"/>
<gene>
    <name evidence="2" type="ORF">DSYM_08070</name>
</gene>
<keyword evidence="1" id="KW-0472">Membrane</keyword>
<dbReference type="Proteomes" id="UP000662914">
    <property type="component" value="Chromosome"/>
</dbReference>
<proteinExistence type="predicted"/>
<evidence type="ECO:0000313" key="2">
    <source>
        <dbReference type="EMBL" id="BBO20108.1"/>
    </source>
</evidence>
<feature type="transmembrane region" description="Helical" evidence="1">
    <location>
        <begin position="119"/>
        <end position="140"/>
    </location>
</feature>
<accession>A0A809R009</accession>
<dbReference type="EMBL" id="AP021857">
    <property type="protein sequence ID" value="BBO20108.1"/>
    <property type="molecule type" value="Genomic_DNA"/>
</dbReference>
<name>A0A809R009_9PROT</name>
<evidence type="ECO:0000313" key="3">
    <source>
        <dbReference type="Proteomes" id="UP000662914"/>
    </source>
</evidence>